<keyword evidence="1" id="KW-0472">Membrane</keyword>
<evidence type="ECO:0000313" key="2">
    <source>
        <dbReference type="EMBL" id="GAA3947572.1"/>
    </source>
</evidence>
<dbReference type="EMBL" id="BAABBO010000001">
    <property type="protein sequence ID" value="GAA3947572.1"/>
    <property type="molecule type" value="Genomic_DNA"/>
</dbReference>
<feature type="transmembrane region" description="Helical" evidence="1">
    <location>
        <begin position="176"/>
        <end position="196"/>
    </location>
</feature>
<reference evidence="3" key="1">
    <citation type="journal article" date="2019" name="Int. J. Syst. Evol. Microbiol.">
        <title>The Global Catalogue of Microorganisms (GCM) 10K type strain sequencing project: providing services to taxonomists for standard genome sequencing and annotation.</title>
        <authorList>
            <consortium name="The Broad Institute Genomics Platform"/>
            <consortium name="The Broad Institute Genome Sequencing Center for Infectious Disease"/>
            <person name="Wu L."/>
            <person name="Ma J."/>
        </authorList>
    </citation>
    <scope>NUCLEOTIDE SEQUENCE [LARGE SCALE GENOMIC DNA]</scope>
    <source>
        <strain evidence="3">JCM 17555</strain>
    </source>
</reference>
<keyword evidence="1" id="KW-0812">Transmembrane</keyword>
<proteinExistence type="predicted"/>
<gene>
    <name evidence="2" type="ORF">GCM10022278_03480</name>
</gene>
<feature type="transmembrane region" description="Helical" evidence="1">
    <location>
        <begin position="148"/>
        <end position="170"/>
    </location>
</feature>
<dbReference type="PANTHER" id="PTHR30188">
    <property type="entry name" value="ABC TRANSPORTER PERMEASE PROTEIN-RELATED"/>
    <property type="match status" value="1"/>
</dbReference>
<protein>
    <recommendedName>
        <fullName evidence="4">Phospholipid/cholesterol/gamma-HCH transport system permease protein</fullName>
    </recommendedName>
</protein>
<dbReference type="PANTHER" id="PTHR30188:SF4">
    <property type="entry name" value="PROTEIN TRIGALACTOSYLDIACYLGLYCEROL 1, CHLOROPLASTIC"/>
    <property type="match status" value="1"/>
</dbReference>
<evidence type="ECO:0000256" key="1">
    <source>
        <dbReference type="SAM" id="Phobius"/>
    </source>
</evidence>
<dbReference type="Pfam" id="PF02405">
    <property type="entry name" value="MlaE"/>
    <property type="match status" value="1"/>
</dbReference>
<feature type="transmembrane region" description="Helical" evidence="1">
    <location>
        <begin position="208"/>
        <end position="231"/>
    </location>
</feature>
<keyword evidence="1" id="KW-1133">Transmembrane helix</keyword>
<name>A0ABP7NJK6_9GAMM</name>
<evidence type="ECO:0008006" key="4">
    <source>
        <dbReference type="Google" id="ProtNLM"/>
    </source>
</evidence>
<sequence length="267" mass="28926">MVGFEGFAAVIEAIGGHTRRTISFFGDVLGLFALTLKQLPKLSAGARRDVFLTQFRRQLYNTGFRAAYVNCAIAVLLGIGLADQLFGYMPKIGNAADLFVVVVVRELAPMLSGIILIARSATAATAEIGYLRLNNEFDVLRAQGIDPVFLFILPVFFAFPISLLLMLVYFNFVCLISAWAYLYFLADSGWTLSLLISAVTDRLTGGELLVTALKAMLGGVVIALVSLHSGWRVGGRFTDISRAISSSTTALLIAYFCISIGLSVLVY</sequence>
<feature type="transmembrane region" description="Helical" evidence="1">
    <location>
        <begin position="66"/>
        <end position="86"/>
    </location>
</feature>
<dbReference type="InterPro" id="IPR030802">
    <property type="entry name" value="Permease_MalE"/>
</dbReference>
<feature type="transmembrane region" description="Helical" evidence="1">
    <location>
        <begin position="243"/>
        <end position="266"/>
    </location>
</feature>
<evidence type="ECO:0000313" key="3">
    <source>
        <dbReference type="Proteomes" id="UP001501337"/>
    </source>
</evidence>
<comment type="caution">
    <text evidence="2">The sequence shown here is derived from an EMBL/GenBank/DDBJ whole genome shotgun (WGS) entry which is preliminary data.</text>
</comment>
<keyword evidence="3" id="KW-1185">Reference proteome</keyword>
<accession>A0ABP7NJK6</accession>
<dbReference type="Proteomes" id="UP001501337">
    <property type="component" value="Unassembled WGS sequence"/>
</dbReference>
<organism evidence="2 3">
    <name type="scientific">Allohahella marinimesophila</name>
    <dbReference type="NCBI Taxonomy" id="1054972"/>
    <lineage>
        <taxon>Bacteria</taxon>
        <taxon>Pseudomonadati</taxon>
        <taxon>Pseudomonadota</taxon>
        <taxon>Gammaproteobacteria</taxon>
        <taxon>Oceanospirillales</taxon>
        <taxon>Hahellaceae</taxon>
        <taxon>Allohahella</taxon>
    </lineage>
</organism>